<dbReference type="KEGG" id="scac:106083059"/>
<evidence type="ECO:0000259" key="9">
    <source>
        <dbReference type="Pfam" id="PF21238"/>
    </source>
</evidence>
<dbReference type="InterPro" id="IPR048741">
    <property type="entry name" value="Pus10-like_C"/>
</dbReference>
<evidence type="ECO:0000313" key="10">
    <source>
        <dbReference type="EnsemblMetazoa" id="SCAU011672-PA"/>
    </source>
</evidence>
<dbReference type="FunFam" id="3.30.70.3190:FF:000001">
    <property type="entry name" value="tRNA pseudouridine synthase Pus10"/>
    <property type="match status" value="1"/>
</dbReference>
<dbReference type="GO" id="GO:0003723">
    <property type="term" value="F:RNA binding"/>
    <property type="evidence" value="ECO:0007669"/>
    <property type="project" value="InterPro"/>
</dbReference>
<dbReference type="FunFam" id="3.30.70.2510:FF:000001">
    <property type="entry name" value="tRNA pseudouridine synthase Pus10"/>
    <property type="match status" value="1"/>
</dbReference>
<dbReference type="InterPro" id="IPR048742">
    <property type="entry name" value="Pus10_N_euk"/>
</dbReference>
<evidence type="ECO:0000313" key="11">
    <source>
        <dbReference type="Proteomes" id="UP000095300"/>
    </source>
</evidence>
<evidence type="ECO:0000256" key="4">
    <source>
        <dbReference type="ARBA" id="ARBA00023235"/>
    </source>
</evidence>
<dbReference type="Pfam" id="PF21238">
    <property type="entry name" value="Pus10_C"/>
    <property type="match status" value="1"/>
</dbReference>
<dbReference type="OrthoDB" id="29661at2759"/>
<dbReference type="AlphaFoldDB" id="A0A1I8PW40"/>
<dbReference type="PANTHER" id="PTHR21568">
    <property type="entry name" value="TRNA PSEUDOURIDINE SYNTHASE PUS10"/>
    <property type="match status" value="1"/>
</dbReference>
<evidence type="ECO:0000256" key="7">
    <source>
        <dbReference type="ARBA" id="ARBA00083669"/>
    </source>
</evidence>
<keyword evidence="4" id="KW-0413">Isomerase</keyword>
<gene>
    <name evidence="10" type="primary">106083059</name>
</gene>
<evidence type="ECO:0000256" key="1">
    <source>
        <dbReference type="ARBA" id="ARBA00009652"/>
    </source>
</evidence>
<reference evidence="10" key="1">
    <citation type="submission" date="2020-05" db="UniProtKB">
        <authorList>
            <consortium name="EnsemblMetazoa"/>
        </authorList>
    </citation>
    <scope>IDENTIFICATION</scope>
    <source>
        <strain evidence="10">USDA</strain>
    </source>
</reference>
<protein>
    <recommendedName>
        <fullName evidence="2">tRNA pseudouridine(55) synthase</fullName>
        <ecNumber evidence="2">5.4.99.25</ecNumber>
    </recommendedName>
    <alternativeName>
        <fullName evidence="7">tRNA pseudouridine 55 synthase</fullName>
    </alternativeName>
    <alternativeName>
        <fullName evidence="5">tRNA pseudouridylate synthase</fullName>
    </alternativeName>
    <alternativeName>
        <fullName evidence="6">tRNA-uridine isomerase</fullName>
    </alternativeName>
</protein>
<dbReference type="Proteomes" id="UP000095300">
    <property type="component" value="Unassembled WGS sequence"/>
</dbReference>
<comment type="similarity">
    <text evidence="1">Belongs to the pseudouridine synthase Pus10 family.</text>
</comment>
<name>A0A1I8PW40_STOCA</name>
<dbReference type="Gene3D" id="3.30.70.3190">
    <property type="match status" value="1"/>
</dbReference>
<organism evidence="10 11">
    <name type="scientific">Stomoxys calcitrans</name>
    <name type="common">Stable fly</name>
    <name type="synonym">Conops calcitrans</name>
    <dbReference type="NCBI Taxonomy" id="35570"/>
    <lineage>
        <taxon>Eukaryota</taxon>
        <taxon>Metazoa</taxon>
        <taxon>Ecdysozoa</taxon>
        <taxon>Arthropoda</taxon>
        <taxon>Hexapoda</taxon>
        <taxon>Insecta</taxon>
        <taxon>Pterygota</taxon>
        <taxon>Neoptera</taxon>
        <taxon>Endopterygota</taxon>
        <taxon>Diptera</taxon>
        <taxon>Brachycera</taxon>
        <taxon>Muscomorpha</taxon>
        <taxon>Muscoidea</taxon>
        <taxon>Muscidae</taxon>
        <taxon>Stomoxys</taxon>
    </lineage>
</organism>
<sequence length="494" mass="57011">MIHQELVDFLKGQGVCDICQLRYLKARGNEYRDLKESFEKLNVKYETDSSETLYKKPKLEVCPCCLGLFSHSFQSLLIERILKTDIQKFECDDIVVAICMPMLVQTRQLSMWYALLEKFGTQIEKERAPDVPLKEAVKLIINPIICKELKKKYEPNGNGIMINIQLSHSLEEENLKQLKQLHEKAFPTPPNAKRQPVSRGVLEKQYTPKRLKPELFQEFFPIPPPTVDDILSLESMELTGPTVFVAGRYRKITREMSHTPWVLNGKRIMEDSIEEIIIKSVAPYFCNDTTKVIFMSSGREDVDVRCLGKGRPFVLEIPNSVHTTLPVTEAYRMECEIDKSLKLSVRNLQMVNREELVHIKSGEEQKKKYYRALCKLRDPATIDLLRKLDLPEGFEIQQKTPIRVLHRRPLHTRPRTIFKMKAWVHQNDTRLLVLDVVSQAGTYIKELVHGEFGRTTPSVSSIIEQPVDILALDVLAIDLDWPKEIDNGIGQETK</sequence>
<evidence type="ECO:0000256" key="5">
    <source>
        <dbReference type="ARBA" id="ARBA00075270"/>
    </source>
</evidence>
<evidence type="ECO:0000256" key="2">
    <source>
        <dbReference type="ARBA" id="ARBA00012787"/>
    </source>
</evidence>
<dbReference type="VEuPathDB" id="VectorBase:SCAU011672"/>
<dbReference type="SUPFAM" id="SSF55120">
    <property type="entry name" value="Pseudouridine synthase"/>
    <property type="match status" value="1"/>
</dbReference>
<dbReference type="Gene3D" id="3.30.70.2510">
    <property type="match status" value="1"/>
</dbReference>
<evidence type="ECO:0000256" key="6">
    <source>
        <dbReference type="ARBA" id="ARBA00079393"/>
    </source>
</evidence>
<dbReference type="STRING" id="35570.A0A1I8PW40"/>
<accession>A0A1I8PW40</accession>
<keyword evidence="11" id="KW-1185">Reference proteome</keyword>
<dbReference type="InterPro" id="IPR020103">
    <property type="entry name" value="PsdUridine_synth_cat_dom_sf"/>
</dbReference>
<proteinExistence type="inferred from homology"/>
<feature type="domain" description="Pus10-like C-terminal" evidence="9">
    <location>
        <begin position="244"/>
        <end position="478"/>
    </location>
</feature>
<evidence type="ECO:0000256" key="3">
    <source>
        <dbReference type="ARBA" id="ARBA00022694"/>
    </source>
</evidence>
<dbReference type="PANTHER" id="PTHR21568:SF0">
    <property type="entry name" value="TRNA PSEUDOURIDINE SYNTHASE PUS10"/>
    <property type="match status" value="1"/>
</dbReference>
<dbReference type="EC" id="5.4.99.25" evidence="2"/>
<feature type="domain" description="Pus10 N-terminal eukaryotes" evidence="8">
    <location>
        <begin position="62"/>
        <end position="230"/>
    </location>
</feature>
<dbReference type="Pfam" id="PF21237">
    <property type="entry name" value="Pus10_N_euk"/>
    <property type="match status" value="1"/>
</dbReference>
<evidence type="ECO:0000259" key="8">
    <source>
        <dbReference type="Pfam" id="PF21237"/>
    </source>
</evidence>
<dbReference type="GO" id="GO:0160148">
    <property type="term" value="F:tRNA pseudouridine(55) synthase activity"/>
    <property type="evidence" value="ECO:0007669"/>
    <property type="project" value="UniProtKB-EC"/>
</dbReference>
<dbReference type="InterPro" id="IPR039894">
    <property type="entry name" value="Pus10-like"/>
</dbReference>
<keyword evidence="3" id="KW-0819">tRNA processing</keyword>
<dbReference type="GO" id="GO:0031119">
    <property type="term" value="P:tRNA pseudouridine synthesis"/>
    <property type="evidence" value="ECO:0007669"/>
    <property type="project" value="UniProtKB-ARBA"/>
</dbReference>
<dbReference type="EnsemblMetazoa" id="SCAU011672-RA">
    <property type="protein sequence ID" value="SCAU011672-PA"/>
    <property type="gene ID" value="SCAU011672"/>
</dbReference>